<evidence type="ECO:0000313" key="5">
    <source>
        <dbReference type="EMBL" id="AET41580.1"/>
    </source>
</evidence>
<dbReference type="PANTHER" id="PTHR12687:SF4">
    <property type="entry name" value="NUCLEOLAR COMPLEX PROTEIN 2 HOMOLOG"/>
    <property type="match status" value="1"/>
</dbReference>
<feature type="region of interest" description="Disordered" evidence="4">
    <location>
        <begin position="679"/>
        <end position="705"/>
    </location>
</feature>
<gene>
    <name evidence="5" type="ordered locus">Ecym_8302</name>
</gene>
<dbReference type="Pfam" id="PF03715">
    <property type="entry name" value="Noc2"/>
    <property type="match status" value="1"/>
</dbReference>
<dbReference type="GO" id="GO:0005654">
    <property type="term" value="C:nucleoplasm"/>
    <property type="evidence" value="ECO:0007669"/>
    <property type="project" value="EnsemblFungi"/>
</dbReference>
<feature type="compositionally biased region" description="Basic and acidic residues" evidence="4">
    <location>
        <begin position="679"/>
        <end position="689"/>
    </location>
</feature>
<dbReference type="PANTHER" id="PTHR12687">
    <property type="entry name" value="NUCLEOLAR COMPLEX 2 AND RAD4-RELATED"/>
    <property type="match status" value="1"/>
</dbReference>
<accession>G8JXK6</accession>
<dbReference type="FunCoup" id="G8JXK6">
    <property type="interactions" value="1046"/>
</dbReference>
<proteinExistence type="inferred from homology"/>
<dbReference type="OrthoDB" id="10266662at2759"/>
<evidence type="ECO:0000313" key="6">
    <source>
        <dbReference type="Proteomes" id="UP000006790"/>
    </source>
</evidence>
<dbReference type="GO" id="GO:0030690">
    <property type="term" value="C:Noc1p-Noc2p complex"/>
    <property type="evidence" value="ECO:0007669"/>
    <property type="project" value="EnsemblFungi"/>
</dbReference>
<evidence type="ECO:0000256" key="2">
    <source>
        <dbReference type="ARBA" id="ARBA00005907"/>
    </source>
</evidence>
<comment type="similarity">
    <text evidence="2">Belongs to the NOC2 family.</text>
</comment>
<feature type="compositionally biased region" description="Basic residues" evidence="4">
    <location>
        <begin position="7"/>
        <end position="38"/>
    </location>
</feature>
<feature type="region of interest" description="Disordered" evidence="4">
    <location>
        <begin position="85"/>
        <end position="110"/>
    </location>
</feature>
<reference evidence="6" key="1">
    <citation type="journal article" date="2012" name="G3 (Bethesda)">
        <title>Pichia sorbitophila, an interspecies yeast hybrid reveals early steps of genome resolution following polyploidization.</title>
        <authorList>
            <person name="Leh Louis V."/>
            <person name="Despons L."/>
            <person name="Friedrich A."/>
            <person name="Martin T."/>
            <person name="Durrens P."/>
            <person name="Casaregola S."/>
            <person name="Neuveglise C."/>
            <person name="Fairhead C."/>
            <person name="Marck C."/>
            <person name="Cruz J.A."/>
            <person name="Straub M.L."/>
            <person name="Kugler V."/>
            <person name="Sacerdot C."/>
            <person name="Uzunov Z."/>
            <person name="Thierry A."/>
            <person name="Weiss S."/>
            <person name="Bleykasten C."/>
            <person name="De Montigny J."/>
            <person name="Jacques N."/>
            <person name="Jung P."/>
            <person name="Lemaire M."/>
            <person name="Mallet S."/>
            <person name="Morel G."/>
            <person name="Richard G.F."/>
            <person name="Sarkar A."/>
            <person name="Savel G."/>
            <person name="Schacherer J."/>
            <person name="Seret M.L."/>
            <person name="Talla E."/>
            <person name="Samson G."/>
            <person name="Jubin C."/>
            <person name="Poulain J."/>
            <person name="Vacherie B."/>
            <person name="Barbe V."/>
            <person name="Pelletier E."/>
            <person name="Sherman D.J."/>
            <person name="Westhof E."/>
            <person name="Weissenbach J."/>
            <person name="Baret P.V."/>
            <person name="Wincker P."/>
            <person name="Gaillardin C."/>
            <person name="Dujon B."/>
            <person name="Souciet J.L."/>
        </authorList>
    </citation>
    <scope>NUCLEOTIDE SEQUENCE [LARGE SCALE GENOMIC DNA]</scope>
    <source>
        <strain evidence="6">CBS 270.75 / DBVPG 7215 / KCTC 17166 / NRRL Y-17582</strain>
    </source>
</reference>
<dbReference type="eggNOG" id="KOG2256">
    <property type="taxonomic scope" value="Eukaryota"/>
</dbReference>
<keyword evidence="6" id="KW-1185">Reference proteome</keyword>
<name>G8JXK6_ERECY</name>
<feature type="region of interest" description="Disordered" evidence="4">
    <location>
        <begin position="134"/>
        <end position="173"/>
    </location>
</feature>
<dbReference type="GO" id="GO:0030691">
    <property type="term" value="C:Noc2p-Noc3p complex"/>
    <property type="evidence" value="ECO:0007669"/>
    <property type="project" value="EnsemblFungi"/>
</dbReference>
<dbReference type="InterPro" id="IPR005343">
    <property type="entry name" value="Noc2"/>
</dbReference>
<dbReference type="KEGG" id="erc:Ecym_8302"/>
<dbReference type="STRING" id="931890.G8JXK6"/>
<evidence type="ECO:0000256" key="1">
    <source>
        <dbReference type="ARBA" id="ARBA00004123"/>
    </source>
</evidence>
<dbReference type="OMA" id="GCLRYYL"/>
<sequence length="705" mass="80448">MGGVSKATKKFQSKHLKHTLEHRKKVKAHNQKIHGRRGNKSDDEKRALALTKDEQKLMKSSKEEVFKDMSVQKFFDGGFELPKIDKKLKGSKEEESAEDEGSSSDEDMEADMGDLAEKDPEFYKYLQENDKDLLEFNGSNPLDGISGDDDDDEEAEQEEEVGGKGNKSKPANTKDEQLELNHALLKKLKGQLTNKPNIKSIRNICSAFKAAVNVNQEGAAETYKFSVMDEKVFQELMFTVLKDLPEAIQKLTPYKLSKNARTLPSNSTVTRLSSVMKAHAPSLITLLQDITNTETAVLVLHSTYQLLPYFLSYRKLLKELIQSIVYIWSTTKDVETQIATFAFLNNSSREFKKSILGLVLKTTYSTFVKSCRKTNIRTMPLINFQKNSSAELFGVDPVLGYQIGFEYIRQLAIHLRNSINGSTKKPSKTNSAEAYKIVYNWQFCHSLDFWSRVLSFQCNPEKENGKESSLRQLIYPLIQVTLGVIRLIPTAQFFPLRFYLIRSLIRLSQNAGVYIPIYPLLSETLSSTAFTKAPKKHSTLAAFDFDNNIKCNQAYLGTRIYQDGLAEQVVELLAEFYVLYAKSVSFPELTTPTIISLRRYMKTSKNIKFNKMLTILIDKLKQNNDFIIQKRSKIDFGPTNRVEVERFLNELPWESTPLGAYVVIQREVKEEKARILRESLEEEDQKSQEEDIELSDAVASDRDDD</sequence>
<dbReference type="EMBL" id="CP002504">
    <property type="protein sequence ID" value="AET41580.1"/>
    <property type="molecule type" value="Genomic_DNA"/>
</dbReference>
<keyword evidence="3" id="KW-0539">Nucleus</keyword>
<feature type="compositionally biased region" description="Acidic residues" evidence="4">
    <location>
        <begin position="146"/>
        <end position="160"/>
    </location>
</feature>
<organism evidence="5 6">
    <name type="scientific">Eremothecium cymbalariae (strain CBS 270.75 / DBVPG 7215 / KCTC 17166 / NRRL Y-17582)</name>
    <name type="common">Yeast</name>
    <dbReference type="NCBI Taxonomy" id="931890"/>
    <lineage>
        <taxon>Eukaryota</taxon>
        <taxon>Fungi</taxon>
        <taxon>Dikarya</taxon>
        <taxon>Ascomycota</taxon>
        <taxon>Saccharomycotina</taxon>
        <taxon>Saccharomycetes</taxon>
        <taxon>Saccharomycetales</taxon>
        <taxon>Saccharomycetaceae</taxon>
        <taxon>Eremothecium</taxon>
    </lineage>
</organism>
<dbReference type="GeneID" id="11472739"/>
<dbReference type="RefSeq" id="XP_003648397.1">
    <property type="nucleotide sequence ID" value="XM_003648349.1"/>
</dbReference>
<protein>
    <recommendedName>
        <fullName evidence="7">Nucleolar complex protein 2</fullName>
    </recommendedName>
</protein>
<dbReference type="HOGENOM" id="CLU_011272_0_0_1"/>
<feature type="compositionally biased region" description="Basic and acidic residues" evidence="4">
    <location>
        <begin position="85"/>
        <end position="94"/>
    </location>
</feature>
<dbReference type="AlphaFoldDB" id="G8JXK6"/>
<evidence type="ECO:0000256" key="3">
    <source>
        <dbReference type="ARBA" id="ARBA00023242"/>
    </source>
</evidence>
<feature type="region of interest" description="Disordered" evidence="4">
    <location>
        <begin position="1"/>
        <end position="45"/>
    </location>
</feature>
<feature type="compositionally biased region" description="Acidic residues" evidence="4">
    <location>
        <begin position="95"/>
        <end position="110"/>
    </location>
</feature>
<dbReference type="GO" id="GO:0042273">
    <property type="term" value="P:ribosomal large subunit biogenesis"/>
    <property type="evidence" value="ECO:0007669"/>
    <property type="project" value="EnsemblFungi"/>
</dbReference>
<comment type="subcellular location">
    <subcellularLocation>
        <location evidence="1">Nucleus</location>
    </subcellularLocation>
</comment>
<evidence type="ECO:0008006" key="7">
    <source>
        <dbReference type="Google" id="ProtNLM"/>
    </source>
</evidence>
<dbReference type="InParanoid" id="G8JXK6"/>
<dbReference type="Proteomes" id="UP000006790">
    <property type="component" value="Chromosome 8"/>
</dbReference>
<evidence type="ECO:0000256" key="4">
    <source>
        <dbReference type="SAM" id="MobiDB-lite"/>
    </source>
</evidence>
<dbReference type="GO" id="GO:0005730">
    <property type="term" value="C:nucleolus"/>
    <property type="evidence" value="ECO:0007669"/>
    <property type="project" value="EnsemblFungi"/>
</dbReference>